<dbReference type="PANTHER" id="PTHR47171">
    <property type="entry name" value="FARA-RELATED"/>
    <property type="match status" value="1"/>
</dbReference>
<dbReference type="PANTHER" id="PTHR47171:SF1">
    <property type="entry name" value="ZN(II)2CYS6 TRANSCRIPTION FACTOR (EUROFUNG)"/>
    <property type="match status" value="1"/>
</dbReference>
<feature type="region of interest" description="Disordered" evidence="7">
    <location>
        <begin position="59"/>
        <end position="104"/>
    </location>
</feature>
<dbReference type="SMART" id="SM00906">
    <property type="entry name" value="Fungal_trans"/>
    <property type="match status" value="1"/>
</dbReference>
<dbReference type="EMBL" id="CAJVPG010000422">
    <property type="protein sequence ID" value="CAG8406808.1"/>
    <property type="molecule type" value="Genomic_DNA"/>
</dbReference>
<dbReference type="Gene3D" id="4.10.240.10">
    <property type="entry name" value="Zn(2)-C6 fungal-type DNA-binding domain"/>
    <property type="match status" value="1"/>
</dbReference>
<dbReference type="AlphaFoldDB" id="A0A9W4JQN3"/>
<dbReference type="GO" id="GO:0008270">
    <property type="term" value="F:zinc ion binding"/>
    <property type="evidence" value="ECO:0007669"/>
    <property type="project" value="InterPro"/>
</dbReference>
<dbReference type="GO" id="GO:0000981">
    <property type="term" value="F:DNA-binding transcription factor activity, RNA polymerase II-specific"/>
    <property type="evidence" value="ECO:0007669"/>
    <property type="project" value="InterPro"/>
</dbReference>
<dbReference type="Pfam" id="PF04082">
    <property type="entry name" value="Fungal_trans"/>
    <property type="match status" value="1"/>
</dbReference>
<keyword evidence="3" id="KW-0805">Transcription regulation</keyword>
<organism evidence="9 10">
    <name type="scientific">Penicillium salamii</name>
    <dbReference type="NCBI Taxonomy" id="1612424"/>
    <lineage>
        <taxon>Eukaryota</taxon>
        <taxon>Fungi</taxon>
        <taxon>Dikarya</taxon>
        <taxon>Ascomycota</taxon>
        <taxon>Pezizomycotina</taxon>
        <taxon>Eurotiomycetes</taxon>
        <taxon>Eurotiomycetidae</taxon>
        <taxon>Eurotiales</taxon>
        <taxon>Aspergillaceae</taxon>
        <taxon>Penicillium</taxon>
    </lineage>
</organism>
<proteinExistence type="predicted"/>
<name>A0A9W4JQN3_9EURO</name>
<sequence length="735" mass="82623">MNVPHANPPGSEQRRTNVACRRCHLKKVKCDGKGGLPCTGCRSTNTDCVHIESQRGRYIRKRPQAQKTKRKSLSQANQPDLGVVLPPSSVSQPSSQPGLPPTPKKTFDFFQKPIERADPEADDVSSQDDGLKLYLHIADQGVSSMPQPISREKETLFLGESFSLTYVVHDVLAPFLGTEYAPHYRKRLHFPVDEALDSSLEVQRDMVKQQKRLLQDRNIWVRPDPTVVDRLLVGYFKWFHPAYPVLEKSSILCELSKNQLSLLILNAVLMIAVTVCDEADLTLLGVENRHQGRELFYRQARVLYETDSDPDKLHNVVAAFLISFWWGGPNDQKDSWHWLGIAVSSAQNLGMHRSTAESHMSSNRVKMWRRIWWSIRIRDALVSSSIGRPQHFSIYDCDVEILSLHDLEGEFQTELELHYACQMARLCSICAILVSDIITSRYSVVKPNNSTEKRMHLEEELENFRLEIPKPLKYDGIGADGDLSLWAAMLLLAHKLVPYQRDNSITLMKGICSFGVILLSRPPHTSCLEAPQPWGNHSKALAAANEVTRVIEDILSLSMGRICQIHTIPALFNSLAMHVFTICTSHAIERQLAENRARTCMLGLMSLQESWPVSGWILRLFVYIMERLKTRPNTLNPGSSSSANLHARVNPPFDMGLGGSLVTQIGVADTDTTAQVHCDGNSYNQQSHSDSGVTGSLIEDGNLLPDLFFTNEFGVGLEACNIDFFDLLRFPSETM</sequence>
<keyword evidence="4" id="KW-0238">DNA-binding</keyword>
<dbReference type="PROSITE" id="PS50048">
    <property type="entry name" value="ZN2_CY6_FUNGAL_2"/>
    <property type="match status" value="1"/>
</dbReference>
<dbReference type="InterPro" id="IPR036864">
    <property type="entry name" value="Zn2-C6_fun-type_DNA-bd_sf"/>
</dbReference>
<evidence type="ECO:0000256" key="1">
    <source>
        <dbReference type="ARBA" id="ARBA00022723"/>
    </source>
</evidence>
<dbReference type="SUPFAM" id="SSF57701">
    <property type="entry name" value="Zn2/Cys6 DNA-binding domain"/>
    <property type="match status" value="1"/>
</dbReference>
<dbReference type="PROSITE" id="PS00463">
    <property type="entry name" value="ZN2_CY6_FUNGAL_1"/>
    <property type="match status" value="1"/>
</dbReference>
<dbReference type="GO" id="GO:0006351">
    <property type="term" value="P:DNA-templated transcription"/>
    <property type="evidence" value="ECO:0007669"/>
    <property type="project" value="InterPro"/>
</dbReference>
<evidence type="ECO:0000256" key="4">
    <source>
        <dbReference type="ARBA" id="ARBA00023125"/>
    </source>
</evidence>
<evidence type="ECO:0000256" key="5">
    <source>
        <dbReference type="ARBA" id="ARBA00023163"/>
    </source>
</evidence>
<evidence type="ECO:0000256" key="2">
    <source>
        <dbReference type="ARBA" id="ARBA00022833"/>
    </source>
</evidence>
<evidence type="ECO:0000256" key="6">
    <source>
        <dbReference type="ARBA" id="ARBA00023242"/>
    </source>
</evidence>
<keyword evidence="2" id="KW-0862">Zinc</keyword>
<feature type="domain" description="Zn(2)-C6 fungal-type" evidence="8">
    <location>
        <begin position="19"/>
        <end position="50"/>
    </location>
</feature>
<keyword evidence="6" id="KW-0539">Nucleus</keyword>
<dbReference type="CDD" id="cd12148">
    <property type="entry name" value="fungal_TF_MHR"/>
    <property type="match status" value="1"/>
</dbReference>
<dbReference type="SMART" id="SM00066">
    <property type="entry name" value="GAL4"/>
    <property type="match status" value="1"/>
</dbReference>
<gene>
    <name evidence="9" type="ORF">PSALAMII_LOCUS8377</name>
</gene>
<feature type="compositionally biased region" description="Low complexity" evidence="7">
    <location>
        <begin position="81"/>
        <end position="97"/>
    </location>
</feature>
<feature type="compositionally biased region" description="Basic residues" evidence="7">
    <location>
        <begin position="59"/>
        <end position="72"/>
    </location>
</feature>
<evidence type="ECO:0000259" key="8">
    <source>
        <dbReference type="PROSITE" id="PS50048"/>
    </source>
</evidence>
<dbReference type="GO" id="GO:0003677">
    <property type="term" value="F:DNA binding"/>
    <property type="evidence" value="ECO:0007669"/>
    <property type="project" value="UniProtKB-KW"/>
</dbReference>
<reference evidence="9" key="1">
    <citation type="submission" date="2021-07" db="EMBL/GenBank/DDBJ databases">
        <authorList>
            <person name="Branca A.L. A."/>
        </authorList>
    </citation>
    <scope>NUCLEOTIDE SEQUENCE</scope>
</reference>
<keyword evidence="5" id="KW-0804">Transcription</keyword>
<protein>
    <recommendedName>
        <fullName evidence="8">Zn(2)-C6 fungal-type domain-containing protein</fullName>
    </recommendedName>
</protein>
<evidence type="ECO:0000256" key="3">
    <source>
        <dbReference type="ARBA" id="ARBA00023015"/>
    </source>
</evidence>
<comment type="caution">
    <text evidence="9">The sequence shown here is derived from an EMBL/GenBank/DDBJ whole genome shotgun (WGS) entry which is preliminary data.</text>
</comment>
<accession>A0A9W4JQN3</accession>
<dbReference type="Pfam" id="PF00172">
    <property type="entry name" value="Zn_clus"/>
    <property type="match status" value="1"/>
</dbReference>
<dbReference type="InterPro" id="IPR001138">
    <property type="entry name" value="Zn2Cys6_DnaBD"/>
</dbReference>
<dbReference type="InterPro" id="IPR052073">
    <property type="entry name" value="Amide_Lactam_Regulators"/>
</dbReference>
<dbReference type="InterPro" id="IPR007219">
    <property type="entry name" value="XnlR_reg_dom"/>
</dbReference>
<evidence type="ECO:0000313" key="10">
    <source>
        <dbReference type="Proteomes" id="UP001152649"/>
    </source>
</evidence>
<evidence type="ECO:0000256" key="7">
    <source>
        <dbReference type="SAM" id="MobiDB-lite"/>
    </source>
</evidence>
<dbReference type="OrthoDB" id="198977at2759"/>
<dbReference type="Proteomes" id="UP001152649">
    <property type="component" value="Unassembled WGS sequence"/>
</dbReference>
<keyword evidence="10" id="KW-1185">Reference proteome</keyword>
<keyword evidence="1" id="KW-0479">Metal-binding</keyword>
<dbReference type="CDD" id="cd00067">
    <property type="entry name" value="GAL4"/>
    <property type="match status" value="1"/>
</dbReference>
<evidence type="ECO:0000313" key="9">
    <source>
        <dbReference type="EMBL" id="CAG8406808.1"/>
    </source>
</evidence>